<evidence type="ECO:0000256" key="1">
    <source>
        <dbReference type="SAM" id="MobiDB-lite"/>
    </source>
</evidence>
<organism evidence="2 3">
    <name type="scientific">Microdochium trichocladiopsis</name>
    <dbReference type="NCBI Taxonomy" id="1682393"/>
    <lineage>
        <taxon>Eukaryota</taxon>
        <taxon>Fungi</taxon>
        <taxon>Dikarya</taxon>
        <taxon>Ascomycota</taxon>
        <taxon>Pezizomycotina</taxon>
        <taxon>Sordariomycetes</taxon>
        <taxon>Xylariomycetidae</taxon>
        <taxon>Xylariales</taxon>
        <taxon>Microdochiaceae</taxon>
        <taxon>Microdochium</taxon>
    </lineage>
</organism>
<accession>A0A9P8XTR5</accession>
<comment type="caution">
    <text evidence="2">The sequence shown here is derived from an EMBL/GenBank/DDBJ whole genome shotgun (WGS) entry which is preliminary data.</text>
</comment>
<gene>
    <name evidence="2" type="ORF">B0I36DRAFT_388438</name>
</gene>
<evidence type="ECO:0000313" key="2">
    <source>
        <dbReference type="EMBL" id="KAH7018185.1"/>
    </source>
</evidence>
<feature type="compositionally biased region" description="Polar residues" evidence="1">
    <location>
        <begin position="1"/>
        <end position="14"/>
    </location>
</feature>
<reference evidence="2" key="1">
    <citation type="journal article" date="2021" name="Nat. Commun.">
        <title>Genetic determinants of endophytism in the Arabidopsis root mycobiome.</title>
        <authorList>
            <person name="Mesny F."/>
            <person name="Miyauchi S."/>
            <person name="Thiergart T."/>
            <person name="Pickel B."/>
            <person name="Atanasova L."/>
            <person name="Karlsson M."/>
            <person name="Huettel B."/>
            <person name="Barry K.W."/>
            <person name="Haridas S."/>
            <person name="Chen C."/>
            <person name="Bauer D."/>
            <person name="Andreopoulos W."/>
            <person name="Pangilinan J."/>
            <person name="LaButti K."/>
            <person name="Riley R."/>
            <person name="Lipzen A."/>
            <person name="Clum A."/>
            <person name="Drula E."/>
            <person name="Henrissat B."/>
            <person name="Kohler A."/>
            <person name="Grigoriev I.V."/>
            <person name="Martin F.M."/>
            <person name="Hacquard S."/>
        </authorList>
    </citation>
    <scope>NUCLEOTIDE SEQUENCE</scope>
    <source>
        <strain evidence="2">MPI-CAGE-CH-0230</strain>
    </source>
</reference>
<dbReference type="AlphaFoldDB" id="A0A9P8XTR5"/>
<name>A0A9P8XTR5_9PEZI</name>
<dbReference type="GeneID" id="70190792"/>
<protein>
    <submittedName>
        <fullName evidence="2">Uncharacterized protein</fullName>
    </submittedName>
</protein>
<feature type="compositionally biased region" description="Low complexity" evidence="1">
    <location>
        <begin position="225"/>
        <end position="244"/>
    </location>
</feature>
<feature type="compositionally biased region" description="Polar residues" evidence="1">
    <location>
        <begin position="46"/>
        <end position="58"/>
    </location>
</feature>
<proteinExistence type="predicted"/>
<feature type="region of interest" description="Disordered" evidence="1">
    <location>
        <begin position="1"/>
        <end position="97"/>
    </location>
</feature>
<evidence type="ECO:0000313" key="3">
    <source>
        <dbReference type="Proteomes" id="UP000756346"/>
    </source>
</evidence>
<dbReference type="SUPFAM" id="SSF50969">
    <property type="entry name" value="YVTN repeat-like/Quinoprotein amine dehydrogenase"/>
    <property type="match status" value="1"/>
</dbReference>
<dbReference type="Proteomes" id="UP000756346">
    <property type="component" value="Unassembled WGS sequence"/>
</dbReference>
<dbReference type="RefSeq" id="XP_046006452.1">
    <property type="nucleotide sequence ID" value="XM_046161246.1"/>
</dbReference>
<feature type="compositionally biased region" description="Low complexity" evidence="1">
    <location>
        <begin position="15"/>
        <end position="26"/>
    </location>
</feature>
<dbReference type="InterPro" id="IPR015943">
    <property type="entry name" value="WD40/YVTN_repeat-like_dom_sf"/>
</dbReference>
<sequence>MASSRFTRPQGHTISNTSSSTRNTSSDNEDTSNIKQESSDDDTEPRPSSQSWNSSIHPVTTDHRPPTSSSQPPSPSTDQGHQHRRVDRTTGRSRVTMSQGPCSFADIAYAYRLYILDDLLAEPQEIVHDYMRNVIYISQRYRQGNSVAPIELSHEVWVMDINTAEITSTIDTLPYVGPHCLELHDSGTFIYANVEHGGSICIDPDTGMVYDAQLAGGGTDGGDQAHFYSSPASSTSTHSYRGGSSSRGGGRLSSSGSSSGGGAGRDDFIAEIDLRSGKMRRRVNVPRSDSAANDGRHLAFSAPAIRFAGRSSSSGMPVVHVEGDPAIEAIKARFGAKRIYATSRNIMLV</sequence>
<dbReference type="InterPro" id="IPR011044">
    <property type="entry name" value="Quino_amine_DH_bsu"/>
</dbReference>
<feature type="non-terminal residue" evidence="2">
    <location>
        <position position="1"/>
    </location>
</feature>
<dbReference type="Gene3D" id="2.130.10.10">
    <property type="entry name" value="YVTN repeat-like/Quinoprotein amine dehydrogenase"/>
    <property type="match status" value="1"/>
</dbReference>
<keyword evidence="3" id="KW-1185">Reference proteome</keyword>
<dbReference type="EMBL" id="JAGTJQ010000011">
    <property type="protein sequence ID" value="KAH7018185.1"/>
    <property type="molecule type" value="Genomic_DNA"/>
</dbReference>
<dbReference type="OrthoDB" id="5189200at2759"/>
<feature type="region of interest" description="Disordered" evidence="1">
    <location>
        <begin position="221"/>
        <end position="264"/>
    </location>
</feature>